<sequence>MMMRRRLIQLYAGLLLYGLASALMLRSGLGLDPWGVFHQGLEKHTGLTFGTVVLIVGVVVMLLWIPMRQRPGLGTISNMLLIGIASDAALALIGPPVWIPARIAMLISGIVLCGVASAAYIGAGFGPGPRDGLMTGLVARTGLSIRLVRTTIELCVLAGGWLLGGTVGLGTVLFAFGIGSLVQFFLAMMDHRPAPLRPRLT</sequence>
<keyword evidence="3" id="KW-1185">Reference proteome</keyword>
<organism evidence="2 3">
    <name type="scientific">Sphingomonas colocasiae</name>
    <dbReference type="NCBI Taxonomy" id="1848973"/>
    <lineage>
        <taxon>Bacteria</taxon>
        <taxon>Pseudomonadati</taxon>
        <taxon>Pseudomonadota</taxon>
        <taxon>Alphaproteobacteria</taxon>
        <taxon>Sphingomonadales</taxon>
        <taxon>Sphingomonadaceae</taxon>
        <taxon>Sphingomonas</taxon>
    </lineage>
</organism>
<feature type="transmembrane region" description="Helical" evidence="1">
    <location>
        <begin position="79"/>
        <end position="99"/>
    </location>
</feature>
<dbReference type="Pfam" id="PF19700">
    <property type="entry name" value="DUF6198"/>
    <property type="match status" value="1"/>
</dbReference>
<accession>A0ABS7PKH3</accession>
<gene>
    <name evidence="2" type="ORF">K7G82_03045</name>
</gene>
<evidence type="ECO:0000313" key="2">
    <source>
        <dbReference type="EMBL" id="MBY8821250.1"/>
    </source>
</evidence>
<evidence type="ECO:0000313" key="3">
    <source>
        <dbReference type="Proteomes" id="UP000706039"/>
    </source>
</evidence>
<dbReference type="EMBL" id="JAINVV010000001">
    <property type="protein sequence ID" value="MBY8821250.1"/>
    <property type="molecule type" value="Genomic_DNA"/>
</dbReference>
<keyword evidence="1" id="KW-0472">Membrane</keyword>
<evidence type="ECO:0000256" key="1">
    <source>
        <dbReference type="SAM" id="Phobius"/>
    </source>
</evidence>
<dbReference type="PANTHER" id="PTHR40078">
    <property type="entry name" value="INTEGRAL MEMBRANE PROTEIN-RELATED"/>
    <property type="match status" value="1"/>
</dbReference>
<protein>
    <recommendedName>
        <fullName evidence="4">YitT family protein</fullName>
    </recommendedName>
</protein>
<feature type="transmembrane region" description="Helical" evidence="1">
    <location>
        <begin position="105"/>
        <end position="126"/>
    </location>
</feature>
<name>A0ABS7PKH3_9SPHN</name>
<comment type="caution">
    <text evidence="2">The sequence shown here is derived from an EMBL/GenBank/DDBJ whole genome shotgun (WGS) entry which is preliminary data.</text>
</comment>
<evidence type="ECO:0008006" key="4">
    <source>
        <dbReference type="Google" id="ProtNLM"/>
    </source>
</evidence>
<feature type="transmembrane region" description="Helical" evidence="1">
    <location>
        <begin position="46"/>
        <end position="67"/>
    </location>
</feature>
<reference evidence="2 3" key="1">
    <citation type="submission" date="2021-08" db="EMBL/GenBank/DDBJ databases">
        <authorList>
            <person name="Tuo L."/>
        </authorList>
    </citation>
    <scope>NUCLEOTIDE SEQUENCE [LARGE SCALE GENOMIC DNA]</scope>
    <source>
        <strain evidence="2 3">JCM 31229</strain>
    </source>
</reference>
<proteinExistence type="predicted"/>
<keyword evidence="1" id="KW-1133">Transmembrane helix</keyword>
<keyword evidence="1" id="KW-0812">Transmembrane</keyword>
<dbReference type="PANTHER" id="PTHR40078:SF1">
    <property type="entry name" value="INTEGRAL MEMBRANE PROTEIN"/>
    <property type="match status" value="1"/>
</dbReference>
<dbReference type="Proteomes" id="UP000706039">
    <property type="component" value="Unassembled WGS sequence"/>
</dbReference>
<dbReference type="InterPro" id="IPR038750">
    <property type="entry name" value="YczE/YyaS-like"/>
</dbReference>